<feature type="transmembrane region" description="Helical" evidence="6">
    <location>
        <begin position="172"/>
        <end position="189"/>
    </location>
</feature>
<dbReference type="Proteomes" id="UP000811844">
    <property type="component" value="Unassembled WGS sequence"/>
</dbReference>
<reference evidence="9 10" key="1">
    <citation type="submission" date="2020-02" db="EMBL/GenBank/DDBJ databases">
        <title>Shewanella WXL01 sp. nov., a marine bacterium isolated from green algae in Luhuitou Fringing Reef (Northern South China Sea).</title>
        <authorList>
            <person name="Wang X."/>
        </authorList>
    </citation>
    <scope>NUCLEOTIDE SEQUENCE [LARGE SCALE GENOMIC DNA]</scope>
    <source>
        <strain evidence="9 10">MCCC 1A01895</strain>
    </source>
</reference>
<dbReference type="PANTHER" id="PTHR30414:SF0">
    <property type="entry name" value="MINICONDUCTANCE MECHANOSENSITIVE CHANNEL YBDG"/>
    <property type="match status" value="1"/>
</dbReference>
<dbReference type="InterPro" id="IPR030192">
    <property type="entry name" value="YbdG"/>
</dbReference>
<organism evidence="9 10">
    <name type="scientific">Shewanella intestini</name>
    <dbReference type="NCBI Taxonomy" id="2017544"/>
    <lineage>
        <taxon>Bacteria</taxon>
        <taxon>Pseudomonadati</taxon>
        <taxon>Pseudomonadota</taxon>
        <taxon>Gammaproteobacteria</taxon>
        <taxon>Alteromonadales</taxon>
        <taxon>Shewanellaceae</taxon>
        <taxon>Shewanella</taxon>
    </lineage>
</organism>
<dbReference type="Pfam" id="PF21082">
    <property type="entry name" value="MS_channel_3rd"/>
    <property type="match status" value="1"/>
</dbReference>
<comment type="similarity">
    <text evidence="2">Belongs to the MscS (TC 1.A.23) family.</text>
</comment>
<dbReference type="Pfam" id="PF00924">
    <property type="entry name" value="MS_channel_2nd"/>
    <property type="match status" value="1"/>
</dbReference>
<dbReference type="InterPro" id="IPR006685">
    <property type="entry name" value="MscS_channel_2nd"/>
</dbReference>
<accession>A0ABS5I461</accession>
<feature type="transmembrane region" description="Helical" evidence="6">
    <location>
        <begin position="149"/>
        <end position="166"/>
    </location>
</feature>
<keyword evidence="5 6" id="KW-0472">Membrane</keyword>
<evidence type="ECO:0000313" key="10">
    <source>
        <dbReference type="Proteomes" id="UP000811844"/>
    </source>
</evidence>
<evidence type="ECO:0000313" key="9">
    <source>
        <dbReference type="EMBL" id="MBR9728613.1"/>
    </source>
</evidence>
<dbReference type="InterPro" id="IPR010920">
    <property type="entry name" value="LSM_dom_sf"/>
</dbReference>
<name>A0ABS5I461_9GAMM</name>
<dbReference type="EMBL" id="JAAIKR010000011">
    <property type="protein sequence ID" value="MBR9728613.1"/>
    <property type="molecule type" value="Genomic_DNA"/>
</dbReference>
<evidence type="ECO:0000259" key="7">
    <source>
        <dbReference type="Pfam" id="PF00924"/>
    </source>
</evidence>
<dbReference type="InterPro" id="IPR023408">
    <property type="entry name" value="MscS_beta-dom_sf"/>
</dbReference>
<dbReference type="SUPFAM" id="SSF50182">
    <property type="entry name" value="Sm-like ribonucleoproteins"/>
    <property type="match status" value="1"/>
</dbReference>
<comment type="caution">
    <text evidence="9">The sequence shown here is derived from an EMBL/GenBank/DDBJ whole genome shotgun (WGS) entry which is preliminary data.</text>
</comment>
<evidence type="ECO:0000256" key="6">
    <source>
        <dbReference type="SAM" id="Phobius"/>
    </source>
</evidence>
<evidence type="ECO:0000256" key="4">
    <source>
        <dbReference type="ARBA" id="ARBA00022989"/>
    </source>
</evidence>
<dbReference type="InterPro" id="IPR049278">
    <property type="entry name" value="MS_channel_C"/>
</dbReference>
<gene>
    <name evidence="9" type="ORF">G3R48_11560</name>
</gene>
<feature type="transmembrane region" description="Helical" evidence="6">
    <location>
        <begin position="108"/>
        <end position="128"/>
    </location>
</feature>
<dbReference type="PANTHER" id="PTHR30414">
    <property type="entry name" value="MINICONDUCTANCE MECHANOSENSITIVE CHANNEL YBDG"/>
    <property type="match status" value="1"/>
</dbReference>
<evidence type="ECO:0000256" key="3">
    <source>
        <dbReference type="ARBA" id="ARBA00022692"/>
    </source>
</evidence>
<feature type="transmembrane region" description="Helical" evidence="6">
    <location>
        <begin position="78"/>
        <end position="96"/>
    </location>
</feature>
<proteinExistence type="inferred from homology"/>
<dbReference type="RefSeq" id="WP_212593325.1">
    <property type="nucleotide sequence ID" value="NZ_JAAIKR010000011.1"/>
</dbReference>
<evidence type="ECO:0000256" key="2">
    <source>
        <dbReference type="ARBA" id="ARBA00008017"/>
    </source>
</evidence>
<comment type="subcellular location">
    <subcellularLocation>
        <location evidence="1">Endomembrane system</location>
        <topology evidence="1">Multi-pass membrane protein</topology>
    </subcellularLocation>
</comment>
<evidence type="ECO:0000256" key="5">
    <source>
        <dbReference type="ARBA" id="ARBA00023136"/>
    </source>
</evidence>
<feature type="domain" description="Mechanosensitive ion channel MscS C-terminal" evidence="8">
    <location>
        <begin position="336"/>
        <end position="402"/>
    </location>
</feature>
<sequence length="421" mass="47193">MNIDLRVELTRWLTSIGINAQPSDWLTTSIIIVVCLLCAGLSYYFTQKFVVRVINLVIKRSSITWDDIFVSRGVFERLALFVPVLLLDLIVPIVLTEHELMSEFFDRSLSALLVIITIRAIYAALNAVDDISDNNRMNRRIPVKSFVQLIKLFLFIIGFIVVVAIVSDKSPIYFFSGLGVATGLVMLVFRDTILGFVAGIQLAANRMVSKGDWIQMDKYGADGEVIDVTLTTVKVQNWDKTITMIPAYSLVSDAFKNWQGMSESGGRRIKRAVNIDINSIGFLSEADIERLQKVNCLKSYLPKIIAEISSGNADVADPDMLINGRHLTNIGTFRAYLQAFLDQHPKVRKDMTLMVRQLAPTTQGVPIEVYIFSNDTVWFNYEGIQGDIFDHIFAVLPEFGLHAYQQPTGQELGALLTIPKA</sequence>
<keyword evidence="10" id="KW-1185">Reference proteome</keyword>
<protein>
    <submittedName>
        <fullName evidence="9">Mechanosensitive ion channel family protein</fullName>
    </submittedName>
</protein>
<keyword evidence="4 6" id="KW-1133">Transmembrane helix</keyword>
<evidence type="ECO:0000256" key="1">
    <source>
        <dbReference type="ARBA" id="ARBA00004127"/>
    </source>
</evidence>
<feature type="transmembrane region" description="Helical" evidence="6">
    <location>
        <begin position="25"/>
        <end position="45"/>
    </location>
</feature>
<keyword evidence="3 6" id="KW-0812">Transmembrane</keyword>
<feature type="domain" description="Mechanosensitive ion channel MscS" evidence="7">
    <location>
        <begin position="191"/>
        <end position="259"/>
    </location>
</feature>
<dbReference type="Gene3D" id="2.30.30.60">
    <property type="match status" value="1"/>
</dbReference>
<evidence type="ECO:0000259" key="8">
    <source>
        <dbReference type="Pfam" id="PF21082"/>
    </source>
</evidence>